<dbReference type="Proteomes" id="UP000235965">
    <property type="component" value="Unassembled WGS sequence"/>
</dbReference>
<dbReference type="InterPro" id="IPR036397">
    <property type="entry name" value="RNaseH_sf"/>
</dbReference>
<evidence type="ECO:0008006" key="3">
    <source>
        <dbReference type="Google" id="ProtNLM"/>
    </source>
</evidence>
<sequence length="168" mass="19538">MSQFEEREIIKFMCKLRKSASETLSALQQVCGDTALKKSAVYDWFNWQKTIEDDQCSERPSTSRTEEMSGKMRQLIPCDRRMTIAELEQEVDTATGHFYVQVLQRLRDAVWWKQRDKWQGQWFLHHGNAPSHTSLVVQQFLAEKNIPVITQPPYSPDLAPIDFGCSLL</sequence>
<keyword evidence="2" id="KW-1185">Reference proteome</keyword>
<evidence type="ECO:0000313" key="2">
    <source>
        <dbReference type="Proteomes" id="UP000235965"/>
    </source>
</evidence>
<dbReference type="Gene3D" id="3.30.420.10">
    <property type="entry name" value="Ribonuclease H-like superfamily/Ribonuclease H"/>
    <property type="match status" value="1"/>
</dbReference>
<proteinExistence type="predicted"/>
<evidence type="ECO:0000313" key="1">
    <source>
        <dbReference type="EMBL" id="PNF22841.1"/>
    </source>
</evidence>
<comment type="caution">
    <text evidence="1">The sequence shown here is derived from an EMBL/GenBank/DDBJ whole genome shotgun (WGS) entry which is preliminary data.</text>
</comment>
<dbReference type="InterPro" id="IPR052709">
    <property type="entry name" value="Transposase-MT_Hybrid"/>
</dbReference>
<dbReference type="PANTHER" id="PTHR46060:SF1">
    <property type="entry name" value="MARINER MOS1 TRANSPOSASE-LIKE PROTEIN"/>
    <property type="match status" value="1"/>
</dbReference>
<reference evidence="1 2" key="1">
    <citation type="submission" date="2017-12" db="EMBL/GenBank/DDBJ databases">
        <title>Hemimetabolous genomes reveal molecular basis of termite eusociality.</title>
        <authorList>
            <person name="Harrison M.C."/>
            <person name="Jongepier E."/>
            <person name="Robertson H.M."/>
            <person name="Arning N."/>
            <person name="Bitard-Feildel T."/>
            <person name="Chao H."/>
            <person name="Childers C.P."/>
            <person name="Dinh H."/>
            <person name="Doddapaneni H."/>
            <person name="Dugan S."/>
            <person name="Gowin J."/>
            <person name="Greiner C."/>
            <person name="Han Y."/>
            <person name="Hu H."/>
            <person name="Hughes D.S.T."/>
            <person name="Huylmans A.-K."/>
            <person name="Kemena C."/>
            <person name="Kremer L.P.M."/>
            <person name="Lee S.L."/>
            <person name="Lopez-Ezquerra A."/>
            <person name="Mallet L."/>
            <person name="Monroy-Kuhn J.M."/>
            <person name="Moser A."/>
            <person name="Murali S.C."/>
            <person name="Muzny D.M."/>
            <person name="Otani S."/>
            <person name="Piulachs M.-D."/>
            <person name="Poelchau M."/>
            <person name="Qu J."/>
            <person name="Schaub F."/>
            <person name="Wada-Katsumata A."/>
            <person name="Worley K.C."/>
            <person name="Xie Q."/>
            <person name="Ylla G."/>
            <person name="Poulsen M."/>
            <person name="Gibbs R.A."/>
            <person name="Schal C."/>
            <person name="Richards S."/>
            <person name="Belles X."/>
            <person name="Korb J."/>
            <person name="Bornberg-Bauer E."/>
        </authorList>
    </citation>
    <scope>NUCLEOTIDE SEQUENCE [LARGE SCALE GENOMIC DNA]</scope>
    <source>
        <tissue evidence="1">Whole body</tissue>
    </source>
</reference>
<organism evidence="1 2">
    <name type="scientific">Cryptotermes secundus</name>
    <dbReference type="NCBI Taxonomy" id="105785"/>
    <lineage>
        <taxon>Eukaryota</taxon>
        <taxon>Metazoa</taxon>
        <taxon>Ecdysozoa</taxon>
        <taxon>Arthropoda</taxon>
        <taxon>Hexapoda</taxon>
        <taxon>Insecta</taxon>
        <taxon>Pterygota</taxon>
        <taxon>Neoptera</taxon>
        <taxon>Polyneoptera</taxon>
        <taxon>Dictyoptera</taxon>
        <taxon>Blattodea</taxon>
        <taxon>Blattoidea</taxon>
        <taxon>Termitoidae</taxon>
        <taxon>Kalotermitidae</taxon>
        <taxon>Cryptotermitinae</taxon>
        <taxon>Cryptotermes</taxon>
    </lineage>
</organism>
<dbReference type="EMBL" id="NEVH01019369">
    <property type="protein sequence ID" value="PNF22841.1"/>
    <property type="molecule type" value="Genomic_DNA"/>
</dbReference>
<gene>
    <name evidence="1" type="ORF">B7P43_G02159</name>
</gene>
<dbReference type="InParanoid" id="A0A2J7Q2M9"/>
<dbReference type="GO" id="GO:0003676">
    <property type="term" value="F:nucleic acid binding"/>
    <property type="evidence" value="ECO:0007669"/>
    <property type="project" value="InterPro"/>
</dbReference>
<dbReference type="PANTHER" id="PTHR46060">
    <property type="entry name" value="MARINER MOS1 TRANSPOSASE-LIKE PROTEIN"/>
    <property type="match status" value="1"/>
</dbReference>
<protein>
    <recommendedName>
        <fullName evidence="3">Mos1 transposase HTH domain-containing protein</fullName>
    </recommendedName>
</protein>
<dbReference type="AlphaFoldDB" id="A0A2J7Q2M9"/>
<name>A0A2J7Q2M9_9NEOP</name>
<accession>A0A2J7Q2M9</accession>